<dbReference type="EMBL" id="LR797022">
    <property type="protein sequence ID" value="CAB4181752.1"/>
    <property type="molecule type" value="Genomic_DNA"/>
</dbReference>
<evidence type="ECO:0008006" key="2">
    <source>
        <dbReference type="Google" id="ProtNLM"/>
    </source>
</evidence>
<proteinExistence type="predicted"/>
<organism evidence="1">
    <name type="scientific">uncultured Caudovirales phage</name>
    <dbReference type="NCBI Taxonomy" id="2100421"/>
    <lineage>
        <taxon>Viruses</taxon>
        <taxon>Duplodnaviria</taxon>
        <taxon>Heunggongvirae</taxon>
        <taxon>Uroviricota</taxon>
        <taxon>Caudoviricetes</taxon>
        <taxon>Peduoviridae</taxon>
        <taxon>Maltschvirus</taxon>
        <taxon>Maltschvirus maltsch</taxon>
    </lineage>
</organism>
<gene>
    <name evidence="1" type="ORF">UFOVP1071_60</name>
</gene>
<reference evidence="1" key="1">
    <citation type="submission" date="2020-05" db="EMBL/GenBank/DDBJ databases">
        <authorList>
            <person name="Chiriac C."/>
            <person name="Salcher M."/>
            <person name="Ghai R."/>
            <person name="Kavagutti S V."/>
        </authorList>
    </citation>
    <scope>NUCLEOTIDE SEQUENCE</scope>
</reference>
<protein>
    <recommendedName>
        <fullName evidence="2">SprT-like</fullName>
    </recommendedName>
</protein>
<sequence>MNFFRDRLFRERHRLALNTYVEVKLKRDIGADGWCYVEDDDLRPREFTIQLDKTLDEMSLLTTLAHEMVHVWQYASGRLRLYQDGRHRFEGRVYGSDTKYLDRPWEGEAYELEEVLVNEWLERGKKCIQSAA</sequence>
<evidence type="ECO:0000313" key="1">
    <source>
        <dbReference type="EMBL" id="CAB4181752.1"/>
    </source>
</evidence>
<accession>A0A6J5QDW5</accession>
<name>A0A6J5QDW5_9CAUD</name>